<evidence type="ECO:0000313" key="1">
    <source>
        <dbReference type="EMBL" id="KAJ7617027.1"/>
    </source>
</evidence>
<protein>
    <recommendedName>
        <fullName evidence="3">F-box domain-containing protein</fullName>
    </recommendedName>
</protein>
<dbReference type="EMBL" id="JARKIF010000021">
    <property type="protein sequence ID" value="KAJ7617027.1"/>
    <property type="molecule type" value="Genomic_DNA"/>
</dbReference>
<dbReference type="Proteomes" id="UP001221142">
    <property type="component" value="Unassembled WGS sequence"/>
</dbReference>
<comment type="caution">
    <text evidence="1">The sequence shown here is derived from an EMBL/GenBank/DDBJ whole genome shotgun (WGS) entry which is preliminary data.</text>
</comment>
<reference evidence="1" key="1">
    <citation type="submission" date="2023-03" db="EMBL/GenBank/DDBJ databases">
        <title>Massive genome expansion in bonnet fungi (Mycena s.s.) driven by repeated elements and novel gene families across ecological guilds.</title>
        <authorList>
            <consortium name="Lawrence Berkeley National Laboratory"/>
            <person name="Harder C.B."/>
            <person name="Miyauchi S."/>
            <person name="Viragh M."/>
            <person name="Kuo A."/>
            <person name="Thoen E."/>
            <person name="Andreopoulos B."/>
            <person name="Lu D."/>
            <person name="Skrede I."/>
            <person name="Drula E."/>
            <person name="Henrissat B."/>
            <person name="Morin E."/>
            <person name="Kohler A."/>
            <person name="Barry K."/>
            <person name="LaButti K."/>
            <person name="Morin E."/>
            <person name="Salamov A."/>
            <person name="Lipzen A."/>
            <person name="Mereny Z."/>
            <person name="Hegedus B."/>
            <person name="Baldrian P."/>
            <person name="Stursova M."/>
            <person name="Weitz H."/>
            <person name="Taylor A."/>
            <person name="Grigoriev I.V."/>
            <person name="Nagy L.G."/>
            <person name="Martin F."/>
            <person name="Kauserud H."/>
        </authorList>
    </citation>
    <scope>NUCLEOTIDE SEQUENCE</scope>
    <source>
        <strain evidence="1">9284</strain>
    </source>
</reference>
<dbReference type="AlphaFoldDB" id="A0AAD7BC26"/>
<organism evidence="1 2">
    <name type="scientific">Roridomyces roridus</name>
    <dbReference type="NCBI Taxonomy" id="1738132"/>
    <lineage>
        <taxon>Eukaryota</taxon>
        <taxon>Fungi</taxon>
        <taxon>Dikarya</taxon>
        <taxon>Basidiomycota</taxon>
        <taxon>Agaricomycotina</taxon>
        <taxon>Agaricomycetes</taxon>
        <taxon>Agaricomycetidae</taxon>
        <taxon>Agaricales</taxon>
        <taxon>Marasmiineae</taxon>
        <taxon>Mycenaceae</taxon>
        <taxon>Roridomyces</taxon>
    </lineage>
</organism>
<keyword evidence="2" id="KW-1185">Reference proteome</keyword>
<name>A0AAD7BC26_9AGAR</name>
<proteinExistence type="predicted"/>
<gene>
    <name evidence="1" type="ORF">FB45DRAFT_933304</name>
</gene>
<evidence type="ECO:0000313" key="2">
    <source>
        <dbReference type="Proteomes" id="UP001221142"/>
    </source>
</evidence>
<accession>A0AAD7BC26</accession>
<sequence>MSLKLSDFPLDILLELGKQLDLPDSLHLAATCTTCAAVLLSPSFWIESLHRMEKIHRRPIPCSPGTDFAALPLDTLRNMAVHAYKLRKNWTFESGPLLATARSFTIRCEGYMLHIFPIEGTHMVVTVFHDGLACWSTTSGEFLGRRDLDSIKGGYWKSSSSLFYSAGMCSLGFAYHDYHGGQLILAVIGVNYRDPEAVTVSLNFSRSWPLPDRISIECVLVSENTVGVVGSTKDDAPCLFYCRTAQPKELCRLTLELQPTSPAAFAGVSIGLDFVIFRQDHGPSAEIIHMGPMHMHSTRHELTRVVVRPYENVALTCHIRPPTYGILNVAQRPTEGGTAHRVLFWPAEYSAARVSSDSDPSLTVPSIVLGSSGTSVLVKDSDYTYLLLQYIPGTMPHVKSRRLKVPPMSQHPWTLVGLDDRLGVLYLAYMGLEPEKLGYQVKVLEFV</sequence>
<evidence type="ECO:0008006" key="3">
    <source>
        <dbReference type="Google" id="ProtNLM"/>
    </source>
</evidence>